<dbReference type="Gene3D" id="3.10.105.10">
    <property type="entry name" value="Dipeptide-binding Protein, Domain 3"/>
    <property type="match status" value="1"/>
</dbReference>
<dbReference type="PROSITE" id="PS51257">
    <property type="entry name" value="PROKAR_LIPOPROTEIN"/>
    <property type="match status" value="1"/>
</dbReference>
<reference evidence="7" key="1">
    <citation type="journal article" date="2019" name="Int. J. Syst. Evol. Microbiol.">
        <title>The Global Catalogue of Microorganisms (GCM) 10K type strain sequencing project: providing services to taxonomists for standard genome sequencing and annotation.</title>
        <authorList>
            <consortium name="The Broad Institute Genomics Platform"/>
            <consortium name="The Broad Institute Genome Sequencing Center for Infectious Disease"/>
            <person name="Wu L."/>
            <person name="Ma J."/>
        </authorList>
    </citation>
    <scope>NUCLEOTIDE SEQUENCE [LARGE SCALE GENOMIC DNA]</scope>
    <source>
        <strain evidence="7">JCM 17986</strain>
    </source>
</reference>
<dbReference type="PANTHER" id="PTHR30290">
    <property type="entry name" value="PERIPLASMIC BINDING COMPONENT OF ABC TRANSPORTER"/>
    <property type="match status" value="1"/>
</dbReference>
<keyword evidence="2" id="KW-0813">Transport</keyword>
<feature type="signal peptide" evidence="4">
    <location>
        <begin position="1"/>
        <end position="26"/>
    </location>
</feature>
<evidence type="ECO:0000313" key="7">
    <source>
        <dbReference type="Proteomes" id="UP001500466"/>
    </source>
</evidence>
<evidence type="ECO:0000256" key="2">
    <source>
        <dbReference type="ARBA" id="ARBA00022448"/>
    </source>
</evidence>
<dbReference type="PANTHER" id="PTHR30290:SF9">
    <property type="entry name" value="OLIGOPEPTIDE-BINDING PROTEIN APPA"/>
    <property type="match status" value="1"/>
</dbReference>
<feature type="domain" description="Solute-binding protein family 5" evidence="5">
    <location>
        <begin position="74"/>
        <end position="415"/>
    </location>
</feature>
<dbReference type="InterPro" id="IPR039424">
    <property type="entry name" value="SBP_5"/>
</dbReference>
<evidence type="ECO:0000259" key="5">
    <source>
        <dbReference type="Pfam" id="PF00496"/>
    </source>
</evidence>
<gene>
    <name evidence="6" type="ORF">GCM10023205_18910</name>
</gene>
<name>A0ABP9GYM2_9ACTN</name>
<comment type="caution">
    <text evidence="6">The sequence shown here is derived from an EMBL/GenBank/DDBJ whole genome shotgun (WGS) entry which is preliminary data.</text>
</comment>
<evidence type="ECO:0000256" key="4">
    <source>
        <dbReference type="SAM" id="SignalP"/>
    </source>
</evidence>
<organism evidence="6 7">
    <name type="scientific">Yinghuangia aomiensis</name>
    <dbReference type="NCBI Taxonomy" id="676205"/>
    <lineage>
        <taxon>Bacteria</taxon>
        <taxon>Bacillati</taxon>
        <taxon>Actinomycetota</taxon>
        <taxon>Actinomycetes</taxon>
        <taxon>Kitasatosporales</taxon>
        <taxon>Streptomycetaceae</taxon>
        <taxon>Yinghuangia</taxon>
    </lineage>
</organism>
<dbReference type="PIRSF" id="PIRSF002741">
    <property type="entry name" value="MppA"/>
    <property type="match status" value="1"/>
</dbReference>
<dbReference type="Proteomes" id="UP001500466">
    <property type="component" value="Unassembled WGS sequence"/>
</dbReference>
<feature type="chain" id="PRO_5047280453" evidence="4">
    <location>
        <begin position="27"/>
        <end position="507"/>
    </location>
</feature>
<comment type="similarity">
    <text evidence="1">Belongs to the bacterial solute-binding protein 5 family.</text>
</comment>
<accession>A0ABP9GYM2</accession>
<dbReference type="InterPro" id="IPR000914">
    <property type="entry name" value="SBP_5_dom"/>
</dbReference>
<evidence type="ECO:0000313" key="6">
    <source>
        <dbReference type="EMBL" id="GAA4956821.1"/>
    </source>
</evidence>
<evidence type="ECO:0000256" key="3">
    <source>
        <dbReference type="ARBA" id="ARBA00022729"/>
    </source>
</evidence>
<sequence length="507" mass="55431">MRTQPLPRIGASIAASALLLTGCAGTTGGGTDSLTIGSRTAPQGFDPVNAIGSALPYYQAVYDTLIKREPDGSYSPMLATAWDLDPTRTKLSLTLRQGVAFGDGTPFNAEAVKANLERFKNTPGSNTRWLTDLEAVDVVDPAHVDLKLKQPNPAMLYYLSDSAGLMANPAKFAQPESLKATPDGTGPYKLNTAKTVTGTKWVYERNDQYWGTKLPYKTVTYNYFDNETAIVNGLKSGQLDAAVLLDADQQLAVESGFTTKSTPQNFDFSCLMLLDRDGVLTPALKDVRVRQALNYAVDRQTMLRSLQRSKGEVTSQVFGTQAPGYKKELDAYYTYDPAKAKALLDQAGFGKGFTLKLPRPVGMVNDALAASLQTDFKAIGVTLVWDQFDPTQFAQKVFTGRQYSGLVMNLGQYSNDWAVANDWVAPGPFNMFGNTDPTIQDLMAKMKTDTGDQEKAEAQALNQHLVEQAWFLPFYRVTYLHVTDGTVNVVPQDGMAVPSIYNYTPAK</sequence>
<keyword evidence="7" id="KW-1185">Reference proteome</keyword>
<protein>
    <submittedName>
        <fullName evidence="6">ABC transporter substrate-binding protein</fullName>
    </submittedName>
</protein>
<dbReference type="Pfam" id="PF00496">
    <property type="entry name" value="SBP_bac_5"/>
    <property type="match status" value="1"/>
</dbReference>
<proteinExistence type="inferred from homology"/>
<dbReference type="Gene3D" id="3.40.190.10">
    <property type="entry name" value="Periplasmic binding protein-like II"/>
    <property type="match status" value="1"/>
</dbReference>
<dbReference type="InterPro" id="IPR030678">
    <property type="entry name" value="Peptide/Ni-bd"/>
</dbReference>
<keyword evidence="3 4" id="KW-0732">Signal</keyword>
<dbReference type="EMBL" id="BAABHS010000005">
    <property type="protein sequence ID" value="GAA4956821.1"/>
    <property type="molecule type" value="Genomic_DNA"/>
</dbReference>
<dbReference type="SUPFAM" id="SSF53850">
    <property type="entry name" value="Periplasmic binding protein-like II"/>
    <property type="match status" value="1"/>
</dbReference>
<dbReference type="RefSeq" id="WP_345674887.1">
    <property type="nucleotide sequence ID" value="NZ_BAABHS010000005.1"/>
</dbReference>
<evidence type="ECO:0000256" key="1">
    <source>
        <dbReference type="ARBA" id="ARBA00005695"/>
    </source>
</evidence>